<feature type="region of interest" description="Disordered" evidence="1">
    <location>
        <begin position="35"/>
        <end position="54"/>
    </location>
</feature>
<dbReference type="Gene3D" id="3.40.50.2000">
    <property type="entry name" value="Glycogen Phosphorylase B"/>
    <property type="match status" value="2"/>
</dbReference>
<sequence>MTDTQARIAVPDTRDEDVPRLRIASVPAGHVYVRHLSSESTPGPERLPDPDPLRPTAPAGAVWWPPVMLQPSWAATADFDVFHLHFGFDACDPEELRDLVDTLRRRGKPFVFTVHDLRNPHHLSREAHDAQLDVLIPAADALVTLTAGAASEIRRRWGREAVVIPHPHVVELEDMATLQRDRPSPGAAFRVGLHVKSLRPSMAPLRILPTLVRAVTELPGAVLPGAVLQVNAHRDVMDDDGARRDDQLADYLRGAAAEGLIDLRVHDFLPDDELWTYLASLDVSVLPYRFGTHSGWLEACRDLGTTVVAPTCGFYRDQGPVLSYTHDEDHFDPNSLVAAIATAYWDRPAFGAGLDERRVQRQAIAAAHDHLYRSLSR</sequence>
<reference evidence="3" key="1">
    <citation type="journal article" date="2019" name="Int. J. Syst. Evol. Microbiol.">
        <title>The Global Catalogue of Microorganisms (GCM) 10K type strain sequencing project: providing services to taxonomists for standard genome sequencing and annotation.</title>
        <authorList>
            <consortium name="The Broad Institute Genomics Platform"/>
            <consortium name="The Broad Institute Genome Sequencing Center for Infectious Disease"/>
            <person name="Wu L."/>
            <person name="Ma J."/>
        </authorList>
    </citation>
    <scope>NUCLEOTIDE SEQUENCE [LARGE SCALE GENOMIC DNA]</scope>
    <source>
        <strain evidence="3">JCM 18531</strain>
    </source>
</reference>
<dbReference type="EMBL" id="BAABKM010000004">
    <property type="protein sequence ID" value="GAA4718085.1"/>
    <property type="molecule type" value="Genomic_DNA"/>
</dbReference>
<dbReference type="Proteomes" id="UP001499974">
    <property type="component" value="Unassembled WGS sequence"/>
</dbReference>
<dbReference type="SUPFAM" id="SSF53756">
    <property type="entry name" value="UDP-Glycosyltransferase/glycogen phosphorylase"/>
    <property type="match status" value="1"/>
</dbReference>
<dbReference type="RefSeq" id="WP_345523683.1">
    <property type="nucleotide sequence ID" value="NZ_BAABKM010000004.1"/>
</dbReference>
<evidence type="ECO:0008006" key="4">
    <source>
        <dbReference type="Google" id="ProtNLM"/>
    </source>
</evidence>
<comment type="caution">
    <text evidence="2">The sequence shown here is derived from an EMBL/GenBank/DDBJ whole genome shotgun (WGS) entry which is preliminary data.</text>
</comment>
<proteinExistence type="predicted"/>
<organism evidence="2 3">
    <name type="scientific">Nocardioides conyzicola</name>
    <dbReference type="NCBI Taxonomy" id="1651781"/>
    <lineage>
        <taxon>Bacteria</taxon>
        <taxon>Bacillati</taxon>
        <taxon>Actinomycetota</taxon>
        <taxon>Actinomycetes</taxon>
        <taxon>Propionibacteriales</taxon>
        <taxon>Nocardioidaceae</taxon>
        <taxon>Nocardioides</taxon>
    </lineage>
</organism>
<protein>
    <recommendedName>
        <fullName evidence="4">Glycosyltransferase family 1 protein</fullName>
    </recommendedName>
</protein>
<gene>
    <name evidence="2" type="ORF">GCM10023349_42490</name>
</gene>
<evidence type="ECO:0000313" key="2">
    <source>
        <dbReference type="EMBL" id="GAA4718085.1"/>
    </source>
</evidence>
<evidence type="ECO:0000313" key="3">
    <source>
        <dbReference type="Proteomes" id="UP001499974"/>
    </source>
</evidence>
<evidence type="ECO:0000256" key="1">
    <source>
        <dbReference type="SAM" id="MobiDB-lite"/>
    </source>
</evidence>
<keyword evidence="3" id="KW-1185">Reference proteome</keyword>
<name>A0ABP8XZA5_9ACTN</name>
<accession>A0ABP8XZA5</accession>